<proteinExistence type="predicted"/>
<dbReference type="PROSITE" id="PS50294">
    <property type="entry name" value="WD_REPEATS_REGION"/>
    <property type="match status" value="7"/>
</dbReference>
<dbReference type="Proteomes" id="UP000054166">
    <property type="component" value="Unassembled WGS sequence"/>
</dbReference>
<dbReference type="Pfam" id="PF24883">
    <property type="entry name" value="NPHP3_N"/>
    <property type="match status" value="1"/>
</dbReference>
<feature type="repeat" description="WD" evidence="3">
    <location>
        <begin position="1037"/>
        <end position="1078"/>
    </location>
</feature>
<dbReference type="InterPro" id="IPR027417">
    <property type="entry name" value="P-loop_NTPase"/>
</dbReference>
<dbReference type="AlphaFoldDB" id="A0A0C3GNS9"/>
<dbReference type="InterPro" id="IPR001680">
    <property type="entry name" value="WD40_rpt"/>
</dbReference>
<feature type="repeat" description="WD" evidence="3">
    <location>
        <begin position="995"/>
        <end position="1036"/>
    </location>
</feature>
<feature type="repeat" description="WD" evidence="3">
    <location>
        <begin position="701"/>
        <end position="733"/>
    </location>
</feature>
<evidence type="ECO:0000256" key="1">
    <source>
        <dbReference type="ARBA" id="ARBA00022574"/>
    </source>
</evidence>
<dbReference type="InterPro" id="IPR011047">
    <property type="entry name" value="Quinoprotein_ADH-like_sf"/>
</dbReference>
<evidence type="ECO:0000313" key="6">
    <source>
        <dbReference type="Proteomes" id="UP000054166"/>
    </source>
</evidence>
<dbReference type="InterPro" id="IPR056884">
    <property type="entry name" value="NPHP3-like_N"/>
</dbReference>
<dbReference type="Pfam" id="PF00400">
    <property type="entry name" value="WD40"/>
    <property type="match status" value="9"/>
</dbReference>
<name>A0A0C3GNS9_PILCF</name>
<dbReference type="PANTHER" id="PTHR22847">
    <property type="entry name" value="WD40 REPEAT PROTEIN"/>
    <property type="match status" value="1"/>
</dbReference>
<dbReference type="InterPro" id="IPR036322">
    <property type="entry name" value="WD40_repeat_dom_sf"/>
</dbReference>
<dbReference type="PROSITE" id="PS50082">
    <property type="entry name" value="WD_REPEATS_2"/>
    <property type="match status" value="9"/>
</dbReference>
<feature type="repeat" description="WD" evidence="3">
    <location>
        <begin position="744"/>
        <end position="785"/>
    </location>
</feature>
<dbReference type="HOGENOM" id="CLU_000288_6_3_1"/>
<dbReference type="InterPro" id="IPR019775">
    <property type="entry name" value="WD40_repeat_CS"/>
</dbReference>
<dbReference type="SMART" id="SM00320">
    <property type="entry name" value="WD40"/>
    <property type="match status" value="10"/>
</dbReference>
<gene>
    <name evidence="5" type="ORF">PILCRDRAFT_113664</name>
</gene>
<dbReference type="SUPFAM" id="SSF52540">
    <property type="entry name" value="P-loop containing nucleoside triphosphate hydrolases"/>
    <property type="match status" value="1"/>
</dbReference>
<dbReference type="SUPFAM" id="SSF50998">
    <property type="entry name" value="Quinoprotein alcohol dehydrogenase-like"/>
    <property type="match status" value="1"/>
</dbReference>
<dbReference type="Gene3D" id="2.130.10.10">
    <property type="entry name" value="YVTN repeat-like/Quinoprotein amine dehydrogenase"/>
    <property type="match status" value="3"/>
</dbReference>
<evidence type="ECO:0000259" key="4">
    <source>
        <dbReference type="Pfam" id="PF24883"/>
    </source>
</evidence>
<dbReference type="GO" id="GO:1990234">
    <property type="term" value="C:transferase complex"/>
    <property type="evidence" value="ECO:0007669"/>
    <property type="project" value="UniProtKB-ARBA"/>
</dbReference>
<keyword evidence="1 3" id="KW-0853">WD repeat</keyword>
<dbReference type="STRING" id="765440.A0A0C3GNS9"/>
<accession>A0A0C3GNS9</accession>
<dbReference type="EMBL" id="KN832970">
    <property type="protein sequence ID" value="KIM92161.1"/>
    <property type="molecule type" value="Genomic_DNA"/>
</dbReference>
<dbReference type="PANTHER" id="PTHR22847:SF637">
    <property type="entry name" value="WD REPEAT DOMAIN 5B"/>
    <property type="match status" value="1"/>
</dbReference>
<dbReference type="PROSITE" id="PS00678">
    <property type="entry name" value="WD_REPEATS_1"/>
    <property type="match status" value="3"/>
</dbReference>
<sequence>MAMLYLCIDPVWTALYFLSLQVVGRYVHIYRTVNFACPLTEPLVMSWITYVDARESTIYHSGRDQHNNIHSAGQNLVQLSILLGFEPTTNKIASIRSECLAGTRQDLLETIKQWIYTIPERVFWLHGLAGSGKSAISTTVADILRRHGLLGALLFCNRDITERSEPSNVIRNIAFQLALFDPQICDRIVAAINNASNIAESPLSWQFDKLLVEPLLSLPARQPIVIILDALDECGNPESRAALMDLLAKESVRLPAFIRIIVTSRGESDIRRAFTQLHVIAHEINIASTDNCEDILSFIRHQMKVIRTKNHFLRLPYDWPGDIAVHALADRASGLFVWAATACRFIDAYKPQKQLDILLRPDVNSKPQLALDNLYKTALEATGILDDEEFCSAFRAIMGIILVARNPISYQTIDTLLCLDSPSDPPSSDPPSDRPSSLYTIDKLGCVLRWSDTEPVRILHPSFADFLKTQQRCDREALYIDTHVHDYDVAIRCIRHMHGFLKKNMFDLALAITPVENTLPAAISYACVYWIDHVCMITQVSDNLAETLQQFLFLHLLHWLEAMSLLKKSRMTIALLNRLIRWLQVYLPHRFSLNELVSDASRFVQTFVSSMEDHPLLIYLSALPFTPVNSRLFRTFADQSTPMISGGYNRSWPPLLQTLSGHDRHIFGLAFSPDGTRVASASVDRTIRVWDLSSGISLLTLEGHTDEVFAVAFSADGSQIVSGSADKTVRLWDTTLKMDILPALVGHKRMVNAVVFSPDGSRVASASGDRTIRVWDVTTRSDIFGPLQGHRGSATAVTFTPDGQLLLGAFDNTICGWDMITGIITVTFKQEDHGSVRALSVSSNGKYVVSGSSSSSIIIWDLTTHQIHRRMGGHFPVTHAAFLSGDTRIVSFDETIRLWDIETGEQISTSAKYESMCMAVTRKGDQFALASASEVTILDTSCLYETDLGTIEDRGDITTLAFFHDGRRFASISEDDHDICIWDAEKGQEICPSLEGQEGSSLTSMVFSPDGNLIVTGSVDTTIIIWDALSGTKLLLLQGHGGAVSCLALSSDGRRLLSGSEDDTVRLWSLATYDETLHPLVMYGHEEIVSVAFHPNENQVISGSSEGSIFVWDASSGAPLFKRQVVQRPNILRSVEYSSNGQLLMISCRYFKDRAPCMVVYTVPNAPGPDAFMSLTVTPDGWIHNFSTQSVIGKLPSIISIAVYASTSSAITFIPNDRKSRPSIMHFPPSELTKPGTSSLLESIYCGKTSIEVRNVCTKCRKYCTTYRLKA</sequence>
<dbReference type="SUPFAM" id="SSF50978">
    <property type="entry name" value="WD40 repeat-like"/>
    <property type="match status" value="1"/>
</dbReference>
<keyword evidence="6" id="KW-1185">Reference proteome</keyword>
<protein>
    <recommendedName>
        <fullName evidence="4">Nephrocystin 3-like N-terminal domain-containing protein</fullName>
    </recommendedName>
</protein>
<dbReference type="PRINTS" id="PR00320">
    <property type="entry name" value="GPROTEINBRPT"/>
</dbReference>
<dbReference type="CDD" id="cd00200">
    <property type="entry name" value="WD40"/>
    <property type="match status" value="1"/>
</dbReference>
<organism evidence="5 6">
    <name type="scientific">Piloderma croceum (strain F 1598)</name>
    <dbReference type="NCBI Taxonomy" id="765440"/>
    <lineage>
        <taxon>Eukaryota</taxon>
        <taxon>Fungi</taxon>
        <taxon>Dikarya</taxon>
        <taxon>Basidiomycota</taxon>
        <taxon>Agaricomycotina</taxon>
        <taxon>Agaricomycetes</taxon>
        <taxon>Agaricomycetidae</taxon>
        <taxon>Atheliales</taxon>
        <taxon>Atheliaceae</taxon>
        <taxon>Piloderma</taxon>
    </lineage>
</organism>
<evidence type="ECO:0000313" key="5">
    <source>
        <dbReference type="EMBL" id="KIM92161.1"/>
    </source>
</evidence>
<feature type="repeat" description="WD" evidence="3">
    <location>
        <begin position="1088"/>
        <end position="1122"/>
    </location>
</feature>
<reference evidence="5 6" key="1">
    <citation type="submission" date="2014-04" db="EMBL/GenBank/DDBJ databases">
        <authorList>
            <consortium name="DOE Joint Genome Institute"/>
            <person name="Kuo A."/>
            <person name="Tarkka M."/>
            <person name="Buscot F."/>
            <person name="Kohler A."/>
            <person name="Nagy L.G."/>
            <person name="Floudas D."/>
            <person name="Copeland A."/>
            <person name="Barry K.W."/>
            <person name="Cichocki N."/>
            <person name="Veneault-Fourrey C."/>
            <person name="LaButti K."/>
            <person name="Lindquist E.A."/>
            <person name="Lipzen A."/>
            <person name="Lundell T."/>
            <person name="Morin E."/>
            <person name="Murat C."/>
            <person name="Sun H."/>
            <person name="Tunlid A."/>
            <person name="Henrissat B."/>
            <person name="Grigoriev I.V."/>
            <person name="Hibbett D.S."/>
            <person name="Martin F."/>
            <person name="Nordberg H.P."/>
            <person name="Cantor M.N."/>
            <person name="Hua S.X."/>
        </authorList>
    </citation>
    <scope>NUCLEOTIDE SEQUENCE [LARGE SCALE GENOMIC DNA]</scope>
    <source>
        <strain evidence="5 6">F 1598</strain>
    </source>
</reference>
<dbReference type="Gene3D" id="3.40.50.300">
    <property type="entry name" value="P-loop containing nucleotide triphosphate hydrolases"/>
    <property type="match status" value="1"/>
</dbReference>
<feature type="repeat" description="WD" evidence="3">
    <location>
        <begin position="659"/>
        <end position="700"/>
    </location>
</feature>
<evidence type="ECO:0000256" key="2">
    <source>
        <dbReference type="ARBA" id="ARBA00022737"/>
    </source>
</evidence>
<reference evidence="6" key="2">
    <citation type="submission" date="2015-01" db="EMBL/GenBank/DDBJ databases">
        <title>Evolutionary Origins and Diversification of the Mycorrhizal Mutualists.</title>
        <authorList>
            <consortium name="DOE Joint Genome Institute"/>
            <consortium name="Mycorrhizal Genomics Consortium"/>
            <person name="Kohler A."/>
            <person name="Kuo A."/>
            <person name="Nagy L.G."/>
            <person name="Floudas D."/>
            <person name="Copeland A."/>
            <person name="Barry K.W."/>
            <person name="Cichocki N."/>
            <person name="Veneault-Fourrey C."/>
            <person name="LaButti K."/>
            <person name="Lindquist E.A."/>
            <person name="Lipzen A."/>
            <person name="Lundell T."/>
            <person name="Morin E."/>
            <person name="Murat C."/>
            <person name="Riley R."/>
            <person name="Ohm R."/>
            <person name="Sun H."/>
            <person name="Tunlid A."/>
            <person name="Henrissat B."/>
            <person name="Grigoriev I.V."/>
            <person name="Hibbett D.S."/>
            <person name="Martin F."/>
        </authorList>
    </citation>
    <scope>NUCLEOTIDE SEQUENCE [LARGE SCALE GENOMIC DNA]</scope>
    <source>
        <strain evidence="6">F 1598</strain>
    </source>
</reference>
<keyword evidence="2" id="KW-0677">Repeat</keyword>
<feature type="repeat" description="WD" evidence="3">
    <location>
        <begin position="893"/>
        <end position="909"/>
    </location>
</feature>
<feature type="domain" description="Nephrocystin 3-like N-terminal" evidence="4">
    <location>
        <begin position="102"/>
        <end position="265"/>
    </location>
</feature>
<dbReference type="OrthoDB" id="538223at2759"/>
<dbReference type="InParanoid" id="A0A0C3GNS9"/>
<feature type="repeat" description="WD" evidence="3">
    <location>
        <begin position="787"/>
        <end position="827"/>
    </location>
</feature>
<feature type="repeat" description="WD" evidence="3">
    <location>
        <begin position="829"/>
        <end position="870"/>
    </location>
</feature>
<dbReference type="InterPro" id="IPR015943">
    <property type="entry name" value="WD40/YVTN_repeat-like_dom_sf"/>
</dbReference>
<dbReference type="InterPro" id="IPR020472">
    <property type="entry name" value="WD40_PAC1"/>
</dbReference>
<evidence type="ECO:0000256" key="3">
    <source>
        <dbReference type="PROSITE-ProRule" id="PRU00221"/>
    </source>
</evidence>